<protein>
    <submittedName>
        <fullName evidence="7">S-adenosylmethionine:tRNA ribosyltransferase-isomerase</fullName>
    </submittedName>
</protein>
<dbReference type="AlphaFoldDB" id="A0AA35RAJ1"/>
<keyword evidence="6" id="KW-0671">Queuosine biosynthesis</keyword>
<dbReference type="NCBIfam" id="NF001140">
    <property type="entry name" value="PRK00147.1"/>
    <property type="match status" value="1"/>
</dbReference>
<comment type="subunit">
    <text evidence="2">Monomer.</text>
</comment>
<keyword evidence="3" id="KW-0963">Cytoplasm</keyword>
<dbReference type="SUPFAM" id="SSF111337">
    <property type="entry name" value="QueA-like"/>
    <property type="match status" value="1"/>
</dbReference>
<organism evidence="7 8">
    <name type="scientific">Geodia barretti</name>
    <name type="common">Barrett's horny sponge</name>
    <dbReference type="NCBI Taxonomy" id="519541"/>
    <lineage>
        <taxon>Eukaryota</taxon>
        <taxon>Metazoa</taxon>
        <taxon>Porifera</taxon>
        <taxon>Demospongiae</taxon>
        <taxon>Heteroscleromorpha</taxon>
        <taxon>Tetractinellida</taxon>
        <taxon>Astrophorina</taxon>
        <taxon>Geodiidae</taxon>
        <taxon>Geodia</taxon>
    </lineage>
</organism>
<dbReference type="EMBL" id="CASHTH010000801">
    <property type="protein sequence ID" value="CAI8007889.1"/>
    <property type="molecule type" value="Genomic_DNA"/>
</dbReference>
<evidence type="ECO:0000256" key="5">
    <source>
        <dbReference type="ARBA" id="ARBA00022691"/>
    </source>
</evidence>
<dbReference type="InterPro" id="IPR036100">
    <property type="entry name" value="QueA_sf"/>
</dbReference>
<gene>
    <name evidence="7" type="ORF">GBAR_LOCUS5466</name>
</gene>
<dbReference type="HAMAP" id="MF_00113">
    <property type="entry name" value="QueA"/>
    <property type="match status" value="1"/>
</dbReference>
<dbReference type="GO" id="GO:0051075">
    <property type="term" value="F:S-adenosylmethionine:tRNA ribosyltransferase-isomerase activity"/>
    <property type="evidence" value="ECO:0007669"/>
    <property type="project" value="TreeGrafter"/>
</dbReference>
<dbReference type="FunFam" id="2.40.10.240:FF:000002">
    <property type="entry name" value="S-adenosylmethionine:tRNA ribosyltransferase-isomerase"/>
    <property type="match status" value="1"/>
</dbReference>
<evidence type="ECO:0000313" key="7">
    <source>
        <dbReference type="EMBL" id="CAI8007889.1"/>
    </source>
</evidence>
<dbReference type="InterPro" id="IPR003699">
    <property type="entry name" value="QueA"/>
</dbReference>
<comment type="subcellular location">
    <subcellularLocation>
        <location evidence="1">Cytoplasm</location>
    </subcellularLocation>
</comment>
<evidence type="ECO:0000256" key="3">
    <source>
        <dbReference type="ARBA" id="ARBA00022490"/>
    </source>
</evidence>
<dbReference type="FunFam" id="3.40.1780.10:FF:000001">
    <property type="entry name" value="S-adenosylmethionine:tRNA ribosyltransferase-isomerase"/>
    <property type="match status" value="1"/>
</dbReference>
<keyword evidence="5" id="KW-0949">S-adenosyl-L-methionine</keyword>
<dbReference type="Gene3D" id="2.40.10.240">
    <property type="entry name" value="QueA-like"/>
    <property type="match status" value="1"/>
</dbReference>
<dbReference type="PANTHER" id="PTHR30307:SF0">
    <property type="entry name" value="S-ADENOSYLMETHIONINE:TRNA RIBOSYLTRANSFERASE-ISOMERASE"/>
    <property type="match status" value="1"/>
</dbReference>
<comment type="caution">
    <text evidence="7">The sequence shown here is derived from an EMBL/GenBank/DDBJ whole genome shotgun (WGS) entry which is preliminary data.</text>
</comment>
<dbReference type="InterPro" id="IPR042119">
    <property type="entry name" value="QueA_dom2"/>
</dbReference>
<evidence type="ECO:0000256" key="6">
    <source>
        <dbReference type="ARBA" id="ARBA00022785"/>
    </source>
</evidence>
<dbReference type="PANTHER" id="PTHR30307">
    <property type="entry name" value="S-ADENOSYLMETHIONINE:TRNA RIBOSYLTRANSFERASE-ISOMERASE"/>
    <property type="match status" value="1"/>
</dbReference>
<evidence type="ECO:0000256" key="1">
    <source>
        <dbReference type="ARBA" id="ARBA00004496"/>
    </source>
</evidence>
<dbReference type="NCBIfam" id="TIGR00113">
    <property type="entry name" value="queA"/>
    <property type="match status" value="1"/>
</dbReference>
<accession>A0AA35RAJ1</accession>
<keyword evidence="8" id="KW-1185">Reference proteome</keyword>
<name>A0AA35RAJ1_GEOBA</name>
<dbReference type="InterPro" id="IPR042118">
    <property type="entry name" value="QueA_dom1"/>
</dbReference>
<reference evidence="7" key="1">
    <citation type="submission" date="2023-03" db="EMBL/GenBank/DDBJ databases">
        <authorList>
            <person name="Steffen K."/>
            <person name="Cardenas P."/>
        </authorList>
    </citation>
    <scope>NUCLEOTIDE SEQUENCE</scope>
</reference>
<evidence type="ECO:0000256" key="2">
    <source>
        <dbReference type="ARBA" id="ARBA00011245"/>
    </source>
</evidence>
<evidence type="ECO:0000313" key="8">
    <source>
        <dbReference type="Proteomes" id="UP001174909"/>
    </source>
</evidence>
<proteinExistence type="inferred from homology"/>
<dbReference type="Proteomes" id="UP001174909">
    <property type="component" value="Unassembled WGS sequence"/>
</dbReference>
<dbReference type="Pfam" id="PF02547">
    <property type="entry name" value="Queuosine_synth"/>
    <property type="match status" value="1"/>
</dbReference>
<keyword evidence="4" id="KW-0808">Transferase</keyword>
<evidence type="ECO:0000256" key="4">
    <source>
        <dbReference type="ARBA" id="ARBA00022679"/>
    </source>
</evidence>
<dbReference type="Gene3D" id="3.40.1780.10">
    <property type="entry name" value="QueA-like"/>
    <property type="match status" value="1"/>
</dbReference>
<dbReference type="GO" id="GO:0005737">
    <property type="term" value="C:cytoplasm"/>
    <property type="evidence" value="ECO:0007669"/>
    <property type="project" value="UniProtKB-SubCell"/>
</dbReference>
<dbReference type="GO" id="GO:0008616">
    <property type="term" value="P:tRNA queuosine(34) biosynthetic process"/>
    <property type="evidence" value="ECO:0007669"/>
    <property type="project" value="UniProtKB-KW"/>
</dbReference>
<sequence>MRTDDFDYHLPPELIAQTPVEPRDSSRMLVLDRASGSVSHRQFSDILELIPPGAVLVLNRSRVIPARLYGRRKDTGGRVELLLLRREGEGIWQALGKPGRSLRPGVILAMGENESVEAEVLSIGEEGIRRIRLSAESGIDRLGEMPLPPYIHQRLSDPERYQTVYSRQPGSVAAPTAGLHFTPGLLDAMRDKGVETAFVTLHVGLDTFRPVSEDDPTEHAIHTEYYEMPEETAAALTRARAEGRSIIAVGTTSVRTLEQVGRDRAASGQADLFILPGHRFRLVDGMITNFHLPRSSLVMLVSAFAGRERILAAYREAIEERYRFYSFGDAMLIW</sequence>